<dbReference type="InterPro" id="IPR036390">
    <property type="entry name" value="WH_DNA-bd_sf"/>
</dbReference>
<keyword evidence="7" id="KW-1185">Reference proteome</keyword>
<feature type="compositionally biased region" description="Low complexity" evidence="4">
    <location>
        <begin position="213"/>
        <end position="222"/>
    </location>
</feature>
<feature type="compositionally biased region" description="Gly residues" evidence="4">
    <location>
        <begin position="223"/>
        <end position="253"/>
    </location>
</feature>
<feature type="region of interest" description="Disordered" evidence="4">
    <location>
        <begin position="190"/>
        <end position="273"/>
    </location>
</feature>
<dbReference type="PANTHER" id="PTHR33154:SF15">
    <property type="entry name" value="REGULATORY PROTEIN ARSR"/>
    <property type="match status" value="1"/>
</dbReference>
<organism evidence="6 7">
    <name type="scientific">Streptomyces pactum</name>
    <dbReference type="NCBI Taxonomy" id="68249"/>
    <lineage>
        <taxon>Bacteria</taxon>
        <taxon>Bacillati</taxon>
        <taxon>Actinomycetota</taxon>
        <taxon>Actinomycetes</taxon>
        <taxon>Kitasatosporales</taxon>
        <taxon>Streptomycetaceae</taxon>
        <taxon>Streptomyces</taxon>
    </lineage>
</organism>
<protein>
    <submittedName>
        <fullName evidence="6">Helix-turn-helix transcriptional regulator</fullName>
    </submittedName>
</protein>
<dbReference type="InterPro" id="IPR036388">
    <property type="entry name" value="WH-like_DNA-bd_sf"/>
</dbReference>
<keyword evidence="1" id="KW-0805">Transcription regulation</keyword>
<evidence type="ECO:0000256" key="2">
    <source>
        <dbReference type="ARBA" id="ARBA00023125"/>
    </source>
</evidence>
<dbReference type="SMART" id="SM00418">
    <property type="entry name" value="HTH_ARSR"/>
    <property type="match status" value="1"/>
</dbReference>
<evidence type="ECO:0000313" key="6">
    <source>
        <dbReference type="EMBL" id="MBH5336283.1"/>
    </source>
</evidence>
<accession>A0ABS0NM54</accession>
<reference evidence="6 7" key="1">
    <citation type="submission" date="2020-09" db="EMBL/GenBank/DDBJ databases">
        <title>Biosynthesis of the nuclear factor of activated T cells inhibitor NFAT-133 and its congeners in Streptomyces pactum.</title>
        <authorList>
            <person name="Zhou W."/>
            <person name="Posri P."/>
            <person name="Abugrain M.E."/>
            <person name="Weisberg A.J."/>
            <person name="Chang J.H."/>
            <person name="Mahmud T."/>
        </authorList>
    </citation>
    <scope>NUCLEOTIDE SEQUENCE [LARGE SCALE GENOMIC DNA]</scope>
    <source>
        <strain evidence="6 7">ATCC 27456</strain>
    </source>
</reference>
<dbReference type="InterPro" id="IPR011991">
    <property type="entry name" value="ArsR-like_HTH"/>
</dbReference>
<dbReference type="Proteomes" id="UP000807371">
    <property type="component" value="Unassembled WGS sequence"/>
</dbReference>
<evidence type="ECO:0000256" key="3">
    <source>
        <dbReference type="ARBA" id="ARBA00023163"/>
    </source>
</evidence>
<dbReference type="Gene3D" id="1.10.10.10">
    <property type="entry name" value="Winged helix-like DNA-binding domain superfamily/Winged helix DNA-binding domain"/>
    <property type="match status" value="1"/>
</dbReference>
<evidence type="ECO:0000256" key="1">
    <source>
        <dbReference type="ARBA" id="ARBA00023015"/>
    </source>
</evidence>
<keyword evidence="3" id="KW-0804">Transcription</keyword>
<evidence type="ECO:0000259" key="5">
    <source>
        <dbReference type="SMART" id="SM00418"/>
    </source>
</evidence>
<name>A0ABS0NM54_9ACTN</name>
<dbReference type="InterPro" id="IPR051081">
    <property type="entry name" value="HTH_MetalResp_TranReg"/>
</dbReference>
<dbReference type="SUPFAM" id="SSF46785">
    <property type="entry name" value="Winged helix' DNA-binding domain"/>
    <property type="match status" value="1"/>
</dbReference>
<dbReference type="InterPro" id="IPR001845">
    <property type="entry name" value="HTH_ArsR_DNA-bd_dom"/>
</dbReference>
<dbReference type="PRINTS" id="PR00778">
    <property type="entry name" value="HTHARSR"/>
</dbReference>
<dbReference type="PANTHER" id="PTHR33154">
    <property type="entry name" value="TRANSCRIPTIONAL REGULATOR, ARSR FAMILY"/>
    <property type="match status" value="1"/>
</dbReference>
<evidence type="ECO:0000313" key="7">
    <source>
        <dbReference type="Proteomes" id="UP000807371"/>
    </source>
</evidence>
<sequence>MADHERDPRERVLDPERDTEAMKALTHPLRIRLLALLRQHGPATASELAVRTAESSASTSYHLRVLAKHGFVAEAEHRDGRERRWRAVHEVTSWDNRAMGAAPAGRAFLDAVRRRQIEHFERALVEHEEDLAAGRLGEEWFEASAITDLLVRLTPESLTELLRTVSRTVEELTARDRDDPRAGPVVLVTAGLAVAESDPRDRKDTGPSPAAEGDAGSSPAVGGDAGAGSGATGGAGAGRAGHGGAGAGAGAGRGGRDDAGAGDGAGRGAEGAS</sequence>
<dbReference type="Pfam" id="PF12840">
    <property type="entry name" value="HTH_20"/>
    <property type="match status" value="1"/>
</dbReference>
<feature type="compositionally biased region" description="Gly residues" evidence="4">
    <location>
        <begin position="261"/>
        <end position="273"/>
    </location>
</feature>
<gene>
    <name evidence="6" type="ORF">IHE55_16470</name>
</gene>
<proteinExistence type="predicted"/>
<comment type="caution">
    <text evidence="6">The sequence shown here is derived from an EMBL/GenBank/DDBJ whole genome shotgun (WGS) entry which is preliminary data.</text>
</comment>
<dbReference type="EMBL" id="JACYXC010000001">
    <property type="protein sequence ID" value="MBH5336283.1"/>
    <property type="molecule type" value="Genomic_DNA"/>
</dbReference>
<feature type="domain" description="HTH arsR-type" evidence="5">
    <location>
        <begin position="20"/>
        <end position="113"/>
    </location>
</feature>
<evidence type="ECO:0000256" key="4">
    <source>
        <dbReference type="SAM" id="MobiDB-lite"/>
    </source>
</evidence>
<keyword evidence="2" id="KW-0238">DNA-binding</keyword>
<dbReference type="RefSeq" id="WP_197989713.1">
    <property type="nucleotide sequence ID" value="NZ_JACYXC010000001.1"/>
</dbReference>
<dbReference type="CDD" id="cd00090">
    <property type="entry name" value="HTH_ARSR"/>
    <property type="match status" value="1"/>
</dbReference>